<dbReference type="KEGG" id="vg:40079982"/>
<proteinExistence type="predicted"/>
<evidence type="ECO:0000259" key="1">
    <source>
        <dbReference type="Pfam" id="PF12957"/>
    </source>
</evidence>
<reference evidence="2 3" key="1">
    <citation type="submission" date="2015-11" db="EMBL/GenBank/DDBJ databases">
        <authorList>
            <person name="Menninger J.E."/>
            <person name="Lamey M.E."/>
            <person name="Lindemann J.M."/>
            <person name="Martynyuk T."/>
            <person name="Mele F.E."/>
            <person name="Nabua C.T."/>
            <person name="Napoli C.K."/>
            <person name="Santiago L.M."/>
            <person name="Sweetman A.T."/>
            <person name="Weinstein J.L."/>
            <person name="Barrett N.A."/>
            <person name="Buerkert T.R."/>
            <person name="Cautela J.A."/>
            <person name="Egan M.S."/>
            <person name="Erb J.E."/>
            <person name="Garrigan K.E."/>
            <person name="Hagan D.J."/>
            <person name="Hartwell M.C."/>
            <person name="Hyduchak K.M."/>
            <person name="Jacob A.E."/>
            <person name="DeNigris D.M."/>
            <person name="London S.C."/>
            <person name="King-Smith C."/>
            <person name="Lee-Soety J.Y."/>
            <person name="Bradley K.W."/>
            <person name="Asai D.J."/>
            <person name="Bowman C.A."/>
            <person name="Russell D.A."/>
            <person name="Pope W.H."/>
            <person name="Jacobs-Sera D."/>
            <person name="Hendrix R.W."/>
            <person name="Hatfull G.F."/>
        </authorList>
    </citation>
    <scope>NUCLEOTIDE SEQUENCE [LARGE SCALE GENOMIC DNA]</scope>
</reference>
<dbReference type="Pfam" id="PF12957">
    <property type="entry name" value="DUF3846"/>
    <property type="match status" value="1"/>
</dbReference>
<protein>
    <recommendedName>
        <fullName evidence="1">DUF3846 domain-containing protein</fullName>
    </recommendedName>
</protein>
<sequence length="126" mass="14164">MTKGILIPFDNDEPIREVEFNGLQDMYQLIDCQTVDRIGTDKLTFWCDDEGLFHPEARERMNARAMQLLAYETGNGIGDFGSPMVGNFLIDGPAGLRGEETDVPDWVKDFAFTWSTKPPKEDATNG</sequence>
<evidence type="ECO:0000313" key="2">
    <source>
        <dbReference type="EMBL" id="ALY10602.1"/>
    </source>
</evidence>
<accession>A0A0U4IPL9</accession>
<name>A0A0U4IPL9_9CAUD</name>
<keyword evidence="3" id="KW-1185">Reference proteome</keyword>
<dbReference type="InterPro" id="IPR024559">
    <property type="entry name" value="DUF3846"/>
</dbReference>
<organism evidence="2 3">
    <name type="scientific">Arthrobacter phage Tank</name>
    <dbReference type="NCBI Taxonomy" id="1772319"/>
    <lineage>
        <taxon>Viruses</taxon>
        <taxon>Duplodnaviria</taxon>
        <taxon>Heunggongvirae</taxon>
        <taxon>Uroviricota</taxon>
        <taxon>Caudoviricetes</taxon>
        <taxon>Tankvirus</taxon>
        <taxon>Tankvirus tank</taxon>
    </lineage>
</organism>
<feature type="domain" description="DUF3846" evidence="1">
    <location>
        <begin position="7"/>
        <end position="106"/>
    </location>
</feature>
<dbReference type="EMBL" id="KU160669">
    <property type="protein sequence ID" value="ALY10602.1"/>
    <property type="molecule type" value="Genomic_DNA"/>
</dbReference>
<dbReference type="RefSeq" id="YP_009604092.1">
    <property type="nucleotide sequence ID" value="NC_041961.1"/>
</dbReference>
<dbReference type="Proteomes" id="UP000224284">
    <property type="component" value="Segment"/>
</dbReference>
<dbReference type="GeneID" id="40079982"/>
<gene>
    <name evidence="2" type="primary">67</name>
    <name evidence="2" type="ORF">TANK_67</name>
</gene>
<evidence type="ECO:0000313" key="3">
    <source>
        <dbReference type="Proteomes" id="UP000224284"/>
    </source>
</evidence>